<dbReference type="OMA" id="HNANSAF"/>
<dbReference type="GeneID" id="27723626"/>
<dbReference type="InterPro" id="IPR018961">
    <property type="entry name" value="DnaJ_homolog_subfam-C_membr-28"/>
</dbReference>
<dbReference type="KEGG" id="sapo:SAPIO_CDS4554"/>
<dbReference type="Proteomes" id="UP000028545">
    <property type="component" value="Unassembled WGS sequence"/>
</dbReference>
<feature type="compositionally biased region" description="Polar residues" evidence="1">
    <location>
        <begin position="53"/>
        <end position="74"/>
    </location>
</feature>
<dbReference type="AlphaFoldDB" id="A0A084G7S4"/>
<sequence>MASKLIPTKQFVCASCRYSQAASSLTFLRPTRPSRFSSSSSTARASQPTPSSDPNNSPQKTSSEDATLTSQKTDSSPDKEKGALYRRLEQATEDALTSGGRAGWRAVEDAGFSEELKAKLYDKVAAAKLNSVEGVGGVNIAPGAGAGTRLHADGKHWTGEESHEDAALRMLDDSKRKLPPELRGRSVVAPPTLGRVGGGQVGKVKRAAAARELASSYRIEGKGLTEGEREEFLRELRERFQPGARALPNTISGLASLANERIEEAMARGQFKNIPRGPGVERDTRADNPFIDTTEYIMNKMIKRQDLVPPWIDKQQELSKAVSNFRARLRNDWKRHAARTIANRGGSLEDKIRAAEAYARAEAARNPPKQDQPDKAQSEGPNAGGIETGPVFRDPTWEATEMSYLKLAVENLNSLTRSYNLMAPELARKPYFSLERELASCFADVAPLVAEEIRSRALAKPAPSLFGGGFGGGGAGVGSMGGDGVKVYERIGGEYGFKEMWRDFWGKKKDKS</sequence>
<proteinExistence type="predicted"/>
<feature type="compositionally biased region" description="Low complexity" evidence="1">
    <location>
        <begin position="30"/>
        <end position="52"/>
    </location>
</feature>
<dbReference type="Pfam" id="PF09350">
    <property type="entry name" value="DJC28_CD"/>
    <property type="match status" value="1"/>
</dbReference>
<dbReference type="PANTHER" id="PTHR39394">
    <property type="entry name" value="YALI0E31793P"/>
    <property type="match status" value="1"/>
</dbReference>
<organism evidence="3 4">
    <name type="scientific">Pseudallescheria apiosperma</name>
    <name type="common">Scedosporium apiospermum</name>
    <dbReference type="NCBI Taxonomy" id="563466"/>
    <lineage>
        <taxon>Eukaryota</taxon>
        <taxon>Fungi</taxon>
        <taxon>Dikarya</taxon>
        <taxon>Ascomycota</taxon>
        <taxon>Pezizomycotina</taxon>
        <taxon>Sordariomycetes</taxon>
        <taxon>Hypocreomycetidae</taxon>
        <taxon>Microascales</taxon>
        <taxon>Microascaceae</taxon>
        <taxon>Scedosporium</taxon>
    </lineage>
</organism>
<dbReference type="EMBL" id="JOWA01000093">
    <property type="protein sequence ID" value="KEZ43386.1"/>
    <property type="molecule type" value="Genomic_DNA"/>
</dbReference>
<evidence type="ECO:0000313" key="4">
    <source>
        <dbReference type="Proteomes" id="UP000028545"/>
    </source>
</evidence>
<protein>
    <recommendedName>
        <fullName evidence="2">DnaJ homologue subfamily C member 28 conserved domain-containing protein</fullName>
    </recommendedName>
</protein>
<accession>A0A084G7S4</accession>
<feature type="region of interest" description="Disordered" evidence="1">
    <location>
        <begin position="359"/>
        <end position="392"/>
    </location>
</feature>
<dbReference type="OrthoDB" id="1922282at2759"/>
<comment type="caution">
    <text evidence="3">The sequence shown here is derived from an EMBL/GenBank/DDBJ whole genome shotgun (WGS) entry which is preliminary data.</text>
</comment>
<name>A0A084G7S4_PSEDA</name>
<evidence type="ECO:0000313" key="3">
    <source>
        <dbReference type="EMBL" id="KEZ43386.1"/>
    </source>
</evidence>
<dbReference type="RefSeq" id="XP_016643185.1">
    <property type="nucleotide sequence ID" value="XM_016787076.1"/>
</dbReference>
<gene>
    <name evidence="3" type="ORF">SAPIO_CDS4554</name>
</gene>
<dbReference type="PANTHER" id="PTHR39394:SF1">
    <property type="entry name" value="DNAJ HOMOLOGUE SUBFAMILY C MEMBER 28 CONSERVED DOMAIN-CONTAINING PROTEIN"/>
    <property type="match status" value="1"/>
</dbReference>
<feature type="region of interest" description="Disordered" evidence="1">
    <location>
        <begin position="30"/>
        <end position="81"/>
    </location>
</feature>
<evidence type="ECO:0000256" key="1">
    <source>
        <dbReference type="SAM" id="MobiDB-lite"/>
    </source>
</evidence>
<keyword evidence="4" id="KW-1185">Reference proteome</keyword>
<dbReference type="HOGENOM" id="CLU_019422_1_1_1"/>
<reference evidence="3 4" key="1">
    <citation type="journal article" date="2014" name="Genome Announc.">
        <title>Draft genome sequence of the pathogenic fungus Scedosporium apiospermum.</title>
        <authorList>
            <person name="Vandeputte P."/>
            <person name="Ghamrawi S."/>
            <person name="Rechenmann M."/>
            <person name="Iltis A."/>
            <person name="Giraud S."/>
            <person name="Fleury M."/>
            <person name="Thornton C."/>
            <person name="Delhaes L."/>
            <person name="Meyer W."/>
            <person name="Papon N."/>
            <person name="Bouchara J.P."/>
        </authorList>
    </citation>
    <scope>NUCLEOTIDE SEQUENCE [LARGE SCALE GENOMIC DNA]</scope>
    <source>
        <strain evidence="3 4">IHEM 14462</strain>
    </source>
</reference>
<feature type="domain" description="DnaJ homologue subfamily C member 28 conserved" evidence="2">
    <location>
        <begin position="257"/>
        <end position="326"/>
    </location>
</feature>
<evidence type="ECO:0000259" key="2">
    <source>
        <dbReference type="Pfam" id="PF09350"/>
    </source>
</evidence>
<dbReference type="VEuPathDB" id="FungiDB:SAPIO_CDS4554"/>